<reference evidence="1" key="1">
    <citation type="submission" date="2023-03" db="EMBL/GenBank/DDBJ databases">
        <title>Massive genome expansion in bonnet fungi (Mycena s.s.) driven by repeated elements and novel gene families across ecological guilds.</title>
        <authorList>
            <consortium name="Lawrence Berkeley National Laboratory"/>
            <person name="Harder C.B."/>
            <person name="Miyauchi S."/>
            <person name="Viragh M."/>
            <person name="Kuo A."/>
            <person name="Thoen E."/>
            <person name="Andreopoulos B."/>
            <person name="Lu D."/>
            <person name="Skrede I."/>
            <person name="Drula E."/>
            <person name="Henrissat B."/>
            <person name="Morin E."/>
            <person name="Kohler A."/>
            <person name="Barry K."/>
            <person name="LaButti K."/>
            <person name="Morin E."/>
            <person name="Salamov A."/>
            <person name="Lipzen A."/>
            <person name="Mereny Z."/>
            <person name="Hegedus B."/>
            <person name="Baldrian P."/>
            <person name="Stursova M."/>
            <person name="Weitz H."/>
            <person name="Taylor A."/>
            <person name="Grigoriev I.V."/>
            <person name="Nagy L.G."/>
            <person name="Martin F."/>
            <person name="Kauserud H."/>
        </authorList>
    </citation>
    <scope>NUCLEOTIDE SEQUENCE</scope>
    <source>
        <strain evidence="1">CBHHK173m</strain>
    </source>
</reference>
<proteinExistence type="predicted"/>
<dbReference type="EMBL" id="JARJCN010000137">
    <property type="protein sequence ID" value="KAJ7069067.1"/>
    <property type="molecule type" value="Genomic_DNA"/>
</dbReference>
<keyword evidence="2" id="KW-1185">Reference proteome</keyword>
<dbReference type="AlphaFoldDB" id="A0AAD6XL36"/>
<dbReference type="Proteomes" id="UP001222325">
    <property type="component" value="Unassembled WGS sequence"/>
</dbReference>
<comment type="caution">
    <text evidence="1">The sequence shown here is derived from an EMBL/GenBank/DDBJ whole genome shotgun (WGS) entry which is preliminary data.</text>
</comment>
<sequence>MHLKIAMLAFEPAQLSCHAWLVATSADDSGNALLQDQHPRIPGAKRAMLVVLPSSGAILLSKFYLLSRILVLIYQVPACLWPPPWTLFYPVLYASRRHRIFHSKCLAMHRNTSAAPHALMRARPRLHTVCDTPRSMLFLRVSHGSRRVGAGPTRSRHSFDVSGASAPPAATDILYSIGHMLQFLFNILERRVPLRVVRLLRAGMRCQSHCGGDTPRQFYTVFDAPDAFSDASVRVRCARRVGPARTTRGLPLALPPPSALPQDIEHSTAVATRLAAFDALYDV</sequence>
<evidence type="ECO:0000313" key="2">
    <source>
        <dbReference type="Proteomes" id="UP001222325"/>
    </source>
</evidence>
<protein>
    <submittedName>
        <fullName evidence="1">Uncharacterized protein</fullName>
    </submittedName>
</protein>
<organism evidence="1 2">
    <name type="scientific">Mycena belliarum</name>
    <dbReference type="NCBI Taxonomy" id="1033014"/>
    <lineage>
        <taxon>Eukaryota</taxon>
        <taxon>Fungi</taxon>
        <taxon>Dikarya</taxon>
        <taxon>Basidiomycota</taxon>
        <taxon>Agaricomycotina</taxon>
        <taxon>Agaricomycetes</taxon>
        <taxon>Agaricomycetidae</taxon>
        <taxon>Agaricales</taxon>
        <taxon>Marasmiineae</taxon>
        <taxon>Mycenaceae</taxon>
        <taxon>Mycena</taxon>
    </lineage>
</organism>
<evidence type="ECO:0000313" key="1">
    <source>
        <dbReference type="EMBL" id="KAJ7069067.1"/>
    </source>
</evidence>
<name>A0AAD6XL36_9AGAR</name>
<gene>
    <name evidence="1" type="ORF">B0H15DRAFT_957888</name>
</gene>
<accession>A0AAD6XL36</accession>